<reference evidence="1 2" key="1">
    <citation type="submission" date="2018-01" db="EMBL/GenBank/DDBJ databases">
        <title>Genome characterization of the sugarcane-associated fungus Trichoderma ghanense CCMA-1212 and their application in lignocelulose bioconversion.</title>
        <authorList>
            <person name="Steindorff A.S."/>
            <person name="Mendes T.D."/>
            <person name="Vilela E.S.D."/>
            <person name="Rodrigues D.S."/>
            <person name="Formighieri E.F."/>
            <person name="Melo I.S."/>
            <person name="Favaro L.C.L."/>
        </authorList>
    </citation>
    <scope>NUCLEOTIDE SEQUENCE [LARGE SCALE GENOMIC DNA]</scope>
    <source>
        <strain evidence="1 2">CCMA-1212</strain>
    </source>
</reference>
<dbReference type="EMBL" id="PPTA01000005">
    <property type="protein sequence ID" value="TFB03105.1"/>
    <property type="molecule type" value="Genomic_DNA"/>
</dbReference>
<evidence type="ECO:0000313" key="1">
    <source>
        <dbReference type="EMBL" id="TFB03105.1"/>
    </source>
</evidence>
<name>A0ABY2H6L7_9HYPO</name>
<proteinExistence type="predicted"/>
<dbReference type="RefSeq" id="XP_073559306.1">
    <property type="nucleotide sequence ID" value="XM_073701812.1"/>
</dbReference>
<evidence type="ECO:0000313" key="2">
    <source>
        <dbReference type="Proteomes" id="UP001642720"/>
    </source>
</evidence>
<accession>A0ABY2H6L7</accession>
<keyword evidence="2" id="KW-1185">Reference proteome</keyword>
<protein>
    <submittedName>
        <fullName evidence="1">Uncharacterized protein</fullName>
    </submittedName>
</protein>
<dbReference type="Proteomes" id="UP001642720">
    <property type="component" value="Unassembled WGS sequence"/>
</dbReference>
<dbReference type="GeneID" id="300576262"/>
<comment type="caution">
    <text evidence="1">The sequence shown here is derived from an EMBL/GenBank/DDBJ whole genome shotgun (WGS) entry which is preliminary data.</text>
</comment>
<gene>
    <name evidence="1" type="ORF">CCMA1212_004513</name>
</gene>
<organism evidence="1 2">
    <name type="scientific">Trichoderma ghanense</name>
    <dbReference type="NCBI Taxonomy" id="65468"/>
    <lineage>
        <taxon>Eukaryota</taxon>
        <taxon>Fungi</taxon>
        <taxon>Dikarya</taxon>
        <taxon>Ascomycota</taxon>
        <taxon>Pezizomycotina</taxon>
        <taxon>Sordariomycetes</taxon>
        <taxon>Hypocreomycetidae</taxon>
        <taxon>Hypocreales</taxon>
        <taxon>Hypocreaceae</taxon>
        <taxon>Trichoderma</taxon>
    </lineage>
</organism>
<sequence>MVPSNSAVQLTFDVDDDRWLVSLTEAQQGMRRNARPYTDSTMQPFIIFQLYPLVSENHD</sequence>